<proteinExistence type="predicted"/>
<dbReference type="EMBL" id="JABBPN010000001">
    <property type="protein sequence ID" value="NMO94510.1"/>
    <property type="molecule type" value="Genomic_DNA"/>
</dbReference>
<keyword evidence="1" id="KW-0812">Transmembrane</keyword>
<keyword evidence="3" id="KW-1185">Reference proteome</keyword>
<feature type="transmembrane region" description="Helical" evidence="1">
    <location>
        <begin position="42"/>
        <end position="60"/>
    </location>
</feature>
<dbReference type="AlphaFoldDB" id="A0A848M2P7"/>
<dbReference type="RefSeq" id="WP_169503195.1">
    <property type="nucleotide sequence ID" value="NZ_JABBPN010000001.1"/>
</dbReference>
<comment type="caution">
    <text evidence="2">The sequence shown here is derived from an EMBL/GenBank/DDBJ whole genome shotgun (WGS) entry which is preliminary data.</text>
</comment>
<keyword evidence="1" id="KW-0472">Membrane</keyword>
<evidence type="ECO:0000313" key="2">
    <source>
        <dbReference type="EMBL" id="NMO94510.1"/>
    </source>
</evidence>
<evidence type="ECO:0000313" key="3">
    <source>
        <dbReference type="Proteomes" id="UP000565468"/>
    </source>
</evidence>
<name>A0A848M2P7_PAELE</name>
<feature type="transmembrane region" description="Helical" evidence="1">
    <location>
        <begin position="12"/>
        <end position="30"/>
    </location>
</feature>
<gene>
    <name evidence="2" type="ORF">HII30_01745</name>
</gene>
<reference evidence="2 3" key="1">
    <citation type="submission" date="2020-04" db="EMBL/GenBank/DDBJ databases">
        <title>Paenibacillus algicola sp. nov., a novel marine bacterium producing alginate lyase.</title>
        <authorList>
            <person name="Huang H."/>
        </authorList>
    </citation>
    <scope>NUCLEOTIDE SEQUENCE [LARGE SCALE GENOMIC DNA]</scope>
    <source>
        <strain evidence="2 3">L7-75</strain>
    </source>
</reference>
<dbReference type="Proteomes" id="UP000565468">
    <property type="component" value="Unassembled WGS sequence"/>
</dbReference>
<keyword evidence="1" id="KW-1133">Transmembrane helix</keyword>
<protein>
    <submittedName>
        <fullName evidence="2">Uncharacterized protein</fullName>
    </submittedName>
</protein>
<sequence>MKLYPEMFLSPWHSAVIILGLIAWIAMMVGGYDRKTVLKSTGMSLLAFYGIVTFMVVVISQEGKYVEEKMTTAIDERYEEIKDKLQYSEAPGVLAHVGAFSDEDGGTKWVIYAGNYSSQPFTGTLEIVVTDEDKQELLEKTYRDVSLEPGEKKEIDSVFTSKDIEQYWHTFEAIPDSP</sequence>
<organism evidence="2 3">
    <name type="scientific">Paenibacillus lemnae</name>
    <dbReference type="NCBI Taxonomy" id="1330551"/>
    <lineage>
        <taxon>Bacteria</taxon>
        <taxon>Bacillati</taxon>
        <taxon>Bacillota</taxon>
        <taxon>Bacilli</taxon>
        <taxon>Bacillales</taxon>
        <taxon>Paenibacillaceae</taxon>
        <taxon>Paenibacillus</taxon>
    </lineage>
</organism>
<evidence type="ECO:0000256" key="1">
    <source>
        <dbReference type="SAM" id="Phobius"/>
    </source>
</evidence>
<accession>A0A848M2P7</accession>